<dbReference type="AlphaFoldDB" id="A0A1I1EUK4"/>
<reference evidence="2" key="1">
    <citation type="submission" date="2016-10" db="EMBL/GenBank/DDBJ databases">
        <authorList>
            <person name="Varghese N."/>
            <person name="Submissions S."/>
        </authorList>
    </citation>
    <scope>NUCLEOTIDE SEQUENCE [LARGE SCALE GENOMIC DNA]</scope>
    <source>
        <strain evidence="2">DSM 23664</strain>
    </source>
</reference>
<protein>
    <submittedName>
        <fullName evidence="1">Phage head-tail joining protein</fullName>
    </submittedName>
</protein>
<sequence length="107" mass="11942">MKLFVVEKKVQIDDGIGGFKEDWTIFKTVEGYIDLVTGTDLNNVQNAVTEQSTHMLIIPEFTEGITDDMRVTEANGRSYSVTYADDPVGQGHHNEVYLKYNGVLVNG</sequence>
<proteinExistence type="predicted"/>
<dbReference type="STRING" id="753702.SAMN04488102_101360"/>
<dbReference type="InterPro" id="IPR038666">
    <property type="entry name" value="SSP1_head-tail_sf"/>
</dbReference>
<name>A0A1I1EUK4_9LACT</name>
<dbReference type="Proteomes" id="UP000199612">
    <property type="component" value="Unassembled WGS sequence"/>
</dbReference>
<dbReference type="InterPro" id="IPR008767">
    <property type="entry name" value="Phage_SPP1_head-tail_adaptor"/>
</dbReference>
<dbReference type="OrthoDB" id="2049222at2"/>
<keyword evidence="2" id="KW-1185">Reference proteome</keyword>
<accession>A0A1I1EUK4</accession>
<gene>
    <name evidence="1" type="ORF">SAMN04488102_101360</name>
</gene>
<dbReference type="Pfam" id="PF05521">
    <property type="entry name" value="Phage_HCP"/>
    <property type="match status" value="1"/>
</dbReference>
<dbReference type="RefSeq" id="WP_091528163.1">
    <property type="nucleotide sequence ID" value="NZ_FOLT01000001.1"/>
</dbReference>
<evidence type="ECO:0000313" key="2">
    <source>
        <dbReference type="Proteomes" id="UP000199612"/>
    </source>
</evidence>
<evidence type="ECO:0000313" key="1">
    <source>
        <dbReference type="EMBL" id="SFB90721.1"/>
    </source>
</evidence>
<dbReference type="EMBL" id="FOLT01000001">
    <property type="protein sequence ID" value="SFB90721.1"/>
    <property type="molecule type" value="Genomic_DNA"/>
</dbReference>
<dbReference type="Gene3D" id="2.40.10.270">
    <property type="entry name" value="Bacteriophage SPP1 head-tail adaptor protein"/>
    <property type="match status" value="1"/>
</dbReference>
<organism evidence="1 2">
    <name type="scientific">Alkalibacterium subtropicum</name>
    <dbReference type="NCBI Taxonomy" id="753702"/>
    <lineage>
        <taxon>Bacteria</taxon>
        <taxon>Bacillati</taxon>
        <taxon>Bacillota</taxon>
        <taxon>Bacilli</taxon>
        <taxon>Lactobacillales</taxon>
        <taxon>Carnobacteriaceae</taxon>
        <taxon>Alkalibacterium</taxon>
    </lineage>
</organism>